<sequence>MAITSFERFNNKNITQSSCSKSSHLSSSKLAKCSCGADGNISSNSDYDSKGSRNVSPYLNGDRINLLSRVTEKKFMHKRTTDFMSSFPLAVNIYKANSDQLRSSKRRRNKAKKSVLTLPNEQAPLPQACTVSDLNDSEFFNDNKDEAISKPKKRRSIKNRIPVNSRELKVFDRDSKYCSQLNIDLDKSSTDMINQYTGDGQKVKKKCHRKLKKPDVSNKINVKAHDVWSVLRNINKFPFRPTPSMSQDSYVSLKKGKNKNRRHINQKDARYIETCRTEEFAYISSFIDEDPFQNAHSQSSIDRITVISRQDDYQEMNKVFNNKLSNQPTIGGKKNIRSNNATKLQKKRIKKSDTKIKIDENKGDKTVCHDKLDVETTSNERIHIQRDENYEQNEKKNPTDTSIINNNCLLQKKSIVSQFQSNVNNNYKKFISPDYSESSKCNLSNKIFTITDTNNFGKCNSEEHQDVTGITKVVLSKGQKILLTKQLDAVKRKPRLTTTLPNNSIMSKLTQTEIKRRLSCIRFPLIILGKDQVSSSFKVETYDPPQFEGLNEHIWPFMKKWFQKNTCDIFENDIKESFSTNNCNNIKCNTNKFSINNNYTSNNRHDMSTSLRDKMIDPSMAVRTKKNTSSVKEPLIQKIKPMSKVKNKMMTLIHKKSDSKIYAKINSINIDSQDAPSIAIDIGTNTQNSLTMAKQSNTILKKDESNNRTSYNKSYQWAKRKWTSDFIDNIIKKIKSGVYFYQEEEFQKRKNVMEESAQTETVVNESCESSLEAENIGPIVLPGFDDRLSDLEIETVTNLNQIAVKHCVTNTVIQFDIALKREINYVQINKSFSCIPLEETDNLKIFKCKTTIINAVLPAELCTVLPNLMQKILKSNCQVAFPIPSIEKVDNHLPPITEITQCESLHAIKHFIPKQIAGTSDERTFEHGEFPKISPVSVIKNIVKDNIKWMSKSMLDLMKAQDILMHIQMNLLKNSLTEPPISASILSFNSSTTPKSSNSDFKSLKEPNCLTVQPYMVTNKKVYPAFKKINFMSLAESLLCHQFLNININTPLIKNFKIIVHNDHNISIRIETNIKETTRINYIISNVQSNSIYNGIKRRVKETENKALACILDKNTAISELRRTDKRKPRRPSECCGSNKRRGFIKLYKKCKSMSSLHNERSSTALNKITNLDEFLLALGSSKALSSVLDGNLEKKIIFAINEMKNWTTDITPRQALLVLLLANKKDTSNLIRYRPIILQGIAVNRITRSMELDMEIEVIERENFNGLPKYDGITYLPASGENQDNLFEELCWIAKTTASDYQKIFDETSEKYLKSLLEKRKKLNPSYLRVMARYIGLGLLKNPK</sequence>
<organism evidence="1 2">
    <name type="scientific">Brenthis ino</name>
    <name type="common">lesser marbled fritillary</name>
    <dbReference type="NCBI Taxonomy" id="405034"/>
    <lineage>
        <taxon>Eukaryota</taxon>
        <taxon>Metazoa</taxon>
        <taxon>Ecdysozoa</taxon>
        <taxon>Arthropoda</taxon>
        <taxon>Hexapoda</taxon>
        <taxon>Insecta</taxon>
        <taxon>Pterygota</taxon>
        <taxon>Neoptera</taxon>
        <taxon>Endopterygota</taxon>
        <taxon>Lepidoptera</taxon>
        <taxon>Glossata</taxon>
        <taxon>Ditrysia</taxon>
        <taxon>Papilionoidea</taxon>
        <taxon>Nymphalidae</taxon>
        <taxon>Heliconiinae</taxon>
        <taxon>Argynnini</taxon>
        <taxon>Brenthis</taxon>
    </lineage>
</organism>
<dbReference type="OrthoDB" id="7314096at2759"/>
<evidence type="ECO:0000313" key="2">
    <source>
        <dbReference type="Proteomes" id="UP000838878"/>
    </source>
</evidence>
<name>A0A8J9UR87_9NEOP</name>
<dbReference type="Proteomes" id="UP000838878">
    <property type="component" value="Chromosome 12"/>
</dbReference>
<gene>
    <name evidence="1" type="ORF">BINO364_LOCUS4764</name>
</gene>
<feature type="non-terminal residue" evidence="1">
    <location>
        <position position="1345"/>
    </location>
</feature>
<proteinExistence type="predicted"/>
<protein>
    <submittedName>
        <fullName evidence="1">Uncharacterized protein</fullName>
    </submittedName>
</protein>
<reference evidence="1" key="1">
    <citation type="submission" date="2021-12" db="EMBL/GenBank/DDBJ databases">
        <authorList>
            <person name="Martin H S."/>
        </authorList>
    </citation>
    <scope>NUCLEOTIDE SEQUENCE</scope>
</reference>
<keyword evidence="2" id="KW-1185">Reference proteome</keyword>
<accession>A0A8J9UR87</accession>
<dbReference type="EMBL" id="OV170232">
    <property type="protein sequence ID" value="CAH0718247.1"/>
    <property type="molecule type" value="Genomic_DNA"/>
</dbReference>
<evidence type="ECO:0000313" key="1">
    <source>
        <dbReference type="EMBL" id="CAH0718247.1"/>
    </source>
</evidence>